<keyword evidence="4" id="KW-0328">Glycosyltransferase</keyword>
<dbReference type="InterPro" id="IPR017459">
    <property type="entry name" value="Glycosyl_Trfase_fam3_N_dom"/>
</dbReference>
<evidence type="ECO:0000256" key="7">
    <source>
        <dbReference type="ARBA" id="ARBA00023141"/>
    </source>
</evidence>
<sequence length="334" mass="35365">MKIILEKLLNNISLNQEESRDVMFKIMSGEYDDVQIAGFLIALRAKGEKSEEIAGFAQAMRDKMTHIESVDDAIDMCGTGGDASGTFNISTAASFVVAGAGVPVAKHGNRSMTSKSGSADVLTALGVDITLPPEKVSKCIQDIGIGFMFAPSLHPAMKYAMGARKALGTRTVFNILGPLCNPAGVERQLMGIFEGSLTDKVAKVLQKLGSKHAMVVHGYEGLDEISTTSSTKISHLKEDNSIESTAISPSDFGFEKASLKDLKGGEPEENAVIIKKILDNSDKGKKADIVILNAGAGIFVGGKSKNLKDGVQLARESIESGAAFEKLNQLAAVK</sequence>
<accession>A0A381RQI7</accession>
<dbReference type="Pfam" id="PF02885">
    <property type="entry name" value="Glycos_trans_3N"/>
    <property type="match status" value="1"/>
</dbReference>
<keyword evidence="3" id="KW-0028">Amino-acid biosynthesis</keyword>
<protein>
    <recommendedName>
        <fullName evidence="2">anthranilate phosphoribosyltransferase</fullName>
        <ecNumber evidence="2">2.4.2.18</ecNumber>
    </recommendedName>
</protein>
<dbReference type="FunFam" id="3.40.1030.10:FF:000002">
    <property type="entry name" value="Anthranilate phosphoribosyltransferase"/>
    <property type="match status" value="1"/>
</dbReference>
<evidence type="ECO:0000256" key="1">
    <source>
        <dbReference type="ARBA" id="ARBA00004907"/>
    </source>
</evidence>
<dbReference type="PANTHER" id="PTHR43285:SF2">
    <property type="entry name" value="ANTHRANILATE PHOSPHORIBOSYLTRANSFERASE"/>
    <property type="match status" value="1"/>
</dbReference>
<evidence type="ECO:0000256" key="6">
    <source>
        <dbReference type="ARBA" id="ARBA00022822"/>
    </source>
</evidence>
<proteinExistence type="inferred from homology"/>
<dbReference type="InterPro" id="IPR036320">
    <property type="entry name" value="Glycosyl_Trfase_fam3_N_dom_sf"/>
</dbReference>
<dbReference type="HAMAP" id="MF_00211">
    <property type="entry name" value="TrpD"/>
    <property type="match status" value="1"/>
</dbReference>
<evidence type="ECO:0000256" key="5">
    <source>
        <dbReference type="ARBA" id="ARBA00022679"/>
    </source>
</evidence>
<comment type="pathway">
    <text evidence="1">Amino-acid biosynthesis; L-tryptophan biosynthesis; L-tryptophan from chorismate: step 2/5.</text>
</comment>
<organism evidence="10">
    <name type="scientific">marine metagenome</name>
    <dbReference type="NCBI Taxonomy" id="408172"/>
    <lineage>
        <taxon>unclassified sequences</taxon>
        <taxon>metagenomes</taxon>
        <taxon>ecological metagenomes</taxon>
    </lineage>
</organism>
<dbReference type="SUPFAM" id="SSF52418">
    <property type="entry name" value="Nucleoside phosphorylase/phosphoribosyltransferase catalytic domain"/>
    <property type="match status" value="1"/>
</dbReference>
<dbReference type="SUPFAM" id="SSF47648">
    <property type="entry name" value="Nucleoside phosphorylase/phosphoribosyltransferase N-terminal domain"/>
    <property type="match status" value="1"/>
</dbReference>
<keyword evidence="6" id="KW-0822">Tryptophan biosynthesis</keyword>
<reference evidence="10" key="1">
    <citation type="submission" date="2018-05" db="EMBL/GenBank/DDBJ databases">
        <authorList>
            <person name="Lanie J.A."/>
            <person name="Ng W.-L."/>
            <person name="Kazmierczak K.M."/>
            <person name="Andrzejewski T.M."/>
            <person name="Davidsen T.M."/>
            <person name="Wayne K.J."/>
            <person name="Tettelin H."/>
            <person name="Glass J.I."/>
            <person name="Rusch D."/>
            <person name="Podicherti R."/>
            <person name="Tsui H.-C.T."/>
            <person name="Winkler M.E."/>
        </authorList>
    </citation>
    <scope>NUCLEOTIDE SEQUENCE</scope>
</reference>
<evidence type="ECO:0000256" key="4">
    <source>
        <dbReference type="ARBA" id="ARBA00022676"/>
    </source>
</evidence>
<evidence type="ECO:0000313" key="10">
    <source>
        <dbReference type="EMBL" id="SUZ94172.1"/>
    </source>
</evidence>
<feature type="domain" description="Glycosyl transferase family 3 N-terminal" evidence="9">
    <location>
        <begin position="4"/>
        <end position="63"/>
    </location>
</feature>
<gene>
    <name evidence="10" type="ORF">METZ01_LOCUS47026</name>
</gene>
<dbReference type="NCBIfam" id="TIGR01245">
    <property type="entry name" value="trpD"/>
    <property type="match status" value="1"/>
</dbReference>
<evidence type="ECO:0000256" key="3">
    <source>
        <dbReference type="ARBA" id="ARBA00022605"/>
    </source>
</evidence>
<evidence type="ECO:0000259" key="8">
    <source>
        <dbReference type="Pfam" id="PF00591"/>
    </source>
</evidence>
<dbReference type="Pfam" id="PF00591">
    <property type="entry name" value="Glycos_transf_3"/>
    <property type="match status" value="1"/>
</dbReference>
<dbReference type="GO" id="GO:0004048">
    <property type="term" value="F:anthranilate phosphoribosyltransferase activity"/>
    <property type="evidence" value="ECO:0007669"/>
    <property type="project" value="UniProtKB-EC"/>
</dbReference>
<keyword evidence="5" id="KW-0808">Transferase</keyword>
<dbReference type="GO" id="GO:0005829">
    <property type="term" value="C:cytosol"/>
    <property type="evidence" value="ECO:0007669"/>
    <property type="project" value="TreeGrafter"/>
</dbReference>
<dbReference type="EC" id="2.4.2.18" evidence="2"/>
<evidence type="ECO:0000256" key="2">
    <source>
        <dbReference type="ARBA" id="ARBA00011948"/>
    </source>
</evidence>
<name>A0A381RQI7_9ZZZZ</name>
<dbReference type="GO" id="GO:0000162">
    <property type="term" value="P:L-tryptophan biosynthetic process"/>
    <property type="evidence" value="ECO:0007669"/>
    <property type="project" value="UniProtKB-KW"/>
</dbReference>
<dbReference type="InterPro" id="IPR005940">
    <property type="entry name" value="Anthranilate_Pribosyl_Tfrase"/>
</dbReference>
<evidence type="ECO:0000259" key="9">
    <source>
        <dbReference type="Pfam" id="PF02885"/>
    </source>
</evidence>
<dbReference type="InterPro" id="IPR035902">
    <property type="entry name" value="Nuc_phospho_transferase"/>
</dbReference>
<dbReference type="AlphaFoldDB" id="A0A381RQI7"/>
<dbReference type="EMBL" id="UINC01002210">
    <property type="protein sequence ID" value="SUZ94172.1"/>
    <property type="molecule type" value="Genomic_DNA"/>
</dbReference>
<dbReference type="PANTHER" id="PTHR43285">
    <property type="entry name" value="ANTHRANILATE PHOSPHORIBOSYLTRANSFERASE"/>
    <property type="match status" value="1"/>
</dbReference>
<dbReference type="Gene3D" id="1.20.970.10">
    <property type="entry name" value="Transferase, Pyrimidine Nucleoside Phosphorylase, Chain C"/>
    <property type="match status" value="1"/>
</dbReference>
<dbReference type="InterPro" id="IPR000312">
    <property type="entry name" value="Glycosyl_Trfase_fam3"/>
</dbReference>
<dbReference type="Gene3D" id="3.40.1030.10">
    <property type="entry name" value="Nucleoside phosphorylase/phosphoribosyltransferase catalytic domain"/>
    <property type="match status" value="1"/>
</dbReference>
<keyword evidence="7" id="KW-0057">Aromatic amino acid biosynthesis</keyword>
<feature type="domain" description="Glycosyl transferase family 3" evidence="8">
    <location>
        <begin position="72"/>
        <end position="323"/>
    </location>
</feature>